<keyword evidence="3" id="KW-1185">Reference proteome</keyword>
<evidence type="ECO:0000313" key="3">
    <source>
        <dbReference type="Proteomes" id="UP000262832"/>
    </source>
</evidence>
<organism evidence="2 3">
    <name type="scientific">Vibrio alfacsensis</name>
    <dbReference type="NCBI Taxonomy" id="1074311"/>
    <lineage>
        <taxon>Bacteria</taxon>
        <taxon>Pseudomonadati</taxon>
        <taxon>Pseudomonadota</taxon>
        <taxon>Gammaproteobacteria</taxon>
        <taxon>Vibrionales</taxon>
        <taxon>Vibrionaceae</taxon>
        <taxon>Vibrio</taxon>
    </lineage>
</organism>
<gene>
    <name evidence="2" type="ORF">D1115_08475</name>
</gene>
<sequence length="175" mass="19952">MQGHVYILSNPSMPGMLKIGMTSRSVEERARELNSTGVPTPFNIECYANTSDAALVEAWMHEGLKQFRVTKSREYFKVSLEQALEQLEYLIQFCANHDSKTTIGIEYESILCSEILYGKRSKILQNSEISWNANKLCECYQKKAKQSDDSLVACYFELLSMFYASQCVEPEKSAQ</sequence>
<feature type="domain" description="Bacteriophage T5 Orf172 DNA-binding" evidence="1">
    <location>
        <begin position="11"/>
        <end position="90"/>
    </location>
</feature>
<dbReference type="EMBL" id="CP032093">
    <property type="protein sequence ID" value="AXY02360.1"/>
    <property type="molecule type" value="Genomic_DNA"/>
</dbReference>
<evidence type="ECO:0000259" key="1">
    <source>
        <dbReference type="SMART" id="SM00974"/>
    </source>
</evidence>
<proteinExistence type="predicted"/>
<dbReference type="Pfam" id="PF10544">
    <property type="entry name" value="T5orf172"/>
    <property type="match status" value="1"/>
</dbReference>
<name>A0ABM6YX23_9VIBR</name>
<dbReference type="InterPro" id="IPR018306">
    <property type="entry name" value="Phage_T5_Orf172_DNA-bd"/>
</dbReference>
<dbReference type="SMART" id="SM00974">
    <property type="entry name" value="T5orf172"/>
    <property type="match status" value="1"/>
</dbReference>
<reference evidence="2 3" key="1">
    <citation type="submission" date="2018-08" db="EMBL/GenBank/DDBJ databases">
        <title>Genomic taxonomy of the Vibrionaceae family.</title>
        <authorList>
            <person name="Gomez-Gil B."/>
            <person name="Tanaka M."/>
            <person name="Sawabe T."/>
            <person name="Enciso-Ibarra K."/>
        </authorList>
    </citation>
    <scope>NUCLEOTIDE SEQUENCE [LARGE SCALE GENOMIC DNA]</scope>
    <source>
        <strain evidence="2 3">CAIM 1831</strain>
    </source>
</reference>
<protein>
    <submittedName>
        <fullName evidence="2">GIY-YIG nuclease family protein</fullName>
    </submittedName>
</protein>
<accession>A0ABM6YX23</accession>
<dbReference type="Proteomes" id="UP000262832">
    <property type="component" value="Chromosome I"/>
</dbReference>
<evidence type="ECO:0000313" key="2">
    <source>
        <dbReference type="EMBL" id="AXY02360.1"/>
    </source>
</evidence>